<reference evidence="4" key="1">
    <citation type="journal article" date="2010" name="Nat. Biotechnol.">
        <title>Draft genome sequence of the oilseed species Ricinus communis.</title>
        <authorList>
            <person name="Chan A.P."/>
            <person name="Crabtree J."/>
            <person name="Zhao Q."/>
            <person name="Lorenzi H."/>
            <person name="Orvis J."/>
            <person name="Puiu D."/>
            <person name="Melake-Berhan A."/>
            <person name="Jones K.M."/>
            <person name="Redman J."/>
            <person name="Chen G."/>
            <person name="Cahoon E.B."/>
            <person name="Gedil M."/>
            <person name="Stanke M."/>
            <person name="Haas B.J."/>
            <person name="Wortman J.R."/>
            <person name="Fraser-Liggett C.M."/>
            <person name="Ravel J."/>
            <person name="Rabinowicz P.D."/>
        </authorList>
    </citation>
    <scope>NUCLEOTIDE SEQUENCE [LARGE SCALE GENOMIC DNA]</scope>
    <source>
        <strain evidence="4">cv. Hale</strain>
    </source>
</reference>
<dbReference type="FunCoup" id="B9SX46">
    <property type="interactions" value="1957"/>
</dbReference>
<sequence>MATCVRAGPPLRPSLHVSRKASKSQQQQQHGTMCRLPVRLKDNIPTTSLKLDANARVSSQYGVVMKQPQSARRYQQAAIVCLFGGKDKADKNKEPFSWSFEKVMENFKGQSVEDVLRKQIEKQEFYDGGSGRNPPRGGGGGGDDAGESEDEGLAGIMDETLQVVLATIGFIFLYIYIITGEELTRLAKDYIKYLLKGSKSVRLKRAMNKWKRLYQKLTETEVVDKFWLEKTIVNTPTAYDSPAKYRQIYKSLLQSNADK</sequence>
<dbReference type="AlphaFoldDB" id="B9SX46"/>
<evidence type="ECO:0000313" key="3">
    <source>
        <dbReference type="EMBL" id="EEF31795.1"/>
    </source>
</evidence>
<dbReference type="InParanoid" id="B9SX46"/>
<evidence type="ECO:0000313" key="4">
    <source>
        <dbReference type="Proteomes" id="UP000008311"/>
    </source>
</evidence>
<dbReference type="Proteomes" id="UP000008311">
    <property type="component" value="Unassembled WGS sequence"/>
</dbReference>
<dbReference type="EMBL" id="EQ974217">
    <property type="protein sequence ID" value="EEF31795.1"/>
    <property type="molecule type" value="Genomic_DNA"/>
</dbReference>
<protein>
    <submittedName>
        <fullName evidence="3">Uncharacterized protein</fullName>
    </submittedName>
</protein>
<feature type="compositionally biased region" description="Gly residues" evidence="1">
    <location>
        <begin position="128"/>
        <end position="143"/>
    </location>
</feature>
<feature type="transmembrane region" description="Helical" evidence="2">
    <location>
        <begin position="160"/>
        <end position="178"/>
    </location>
</feature>
<name>B9SX46_RICCO</name>
<dbReference type="eggNOG" id="ENOG502RYKX">
    <property type="taxonomic scope" value="Eukaryota"/>
</dbReference>
<keyword evidence="2" id="KW-0812">Transmembrane</keyword>
<evidence type="ECO:0000256" key="2">
    <source>
        <dbReference type="SAM" id="Phobius"/>
    </source>
</evidence>
<accession>B9SX46</accession>
<feature type="region of interest" description="Disordered" evidence="1">
    <location>
        <begin position="1"/>
        <end position="32"/>
    </location>
</feature>
<dbReference type="KEGG" id="rcu:8269761"/>
<dbReference type="PANTHER" id="PTHR35483:SF1">
    <property type="entry name" value="GLYCINE-RICH PROTEIN-RELATED"/>
    <property type="match status" value="1"/>
</dbReference>
<dbReference type="STRING" id="3988.B9SX46"/>
<evidence type="ECO:0000256" key="1">
    <source>
        <dbReference type="SAM" id="MobiDB-lite"/>
    </source>
</evidence>
<keyword evidence="2" id="KW-0472">Membrane</keyword>
<dbReference type="OrthoDB" id="1680511at2759"/>
<gene>
    <name evidence="3" type="ORF">RCOM_0547610</name>
</gene>
<organism evidence="3 4">
    <name type="scientific">Ricinus communis</name>
    <name type="common">Castor bean</name>
    <dbReference type="NCBI Taxonomy" id="3988"/>
    <lineage>
        <taxon>Eukaryota</taxon>
        <taxon>Viridiplantae</taxon>
        <taxon>Streptophyta</taxon>
        <taxon>Embryophyta</taxon>
        <taxon>Tracheophyta</taxon>
        <taxon>Spermatophyta</taxon>
        <taxon>Magnoliopsida</taxon>
        <taxon>eudicotyledons</taxon>
        <taxon>Gunneridae</taxon>
        <taxon>Pentapetalae</taxon>
        <taxon>rosids</taxon>
        <taxon>fabids</taxon>
        <taxon>Malpighiales</taxon>
        <taxon>Euphorbiaceae</taxon>
        <taxon>Acalyphoideae</taxon>
        <taxon>Acalypheae</taxon>
        <taxon>Ricinus</taxon>
    </lineage>
</organism>
<keyword evidence="4" id="KW-1185">Reference proteome</keyword>
<feature type="region of interest" description="Disordered" evidence="1">
    <location>
        <begin position="124"/>
        <end position="150"/>
    </location>
</feature>
<keyword evidence="2" id="KW-1133">Transmembrane helix</keyword>
<proteinExistence type="predicted"/>
<dbReference type="PANTHER" id="PTHR35483">
    <property type="entry name" value="NUCLEUSENVELOPE PROTEIN"/>
    <property type="match status" value="1"/>
</dbReference>